<dbReference type="GO" id="GO:0008033">
    <property type="term" value="P:tRNA processing"/>
    <property type="evidence" value="ECO:0007669"/>
    <property type="project" value="UniProtKB-KW"/>
</dbReference>
<reference evidence="14" key="1">
    <citation type="submission" date="2020-06" db="EMBL/GenBank/DDBJ databases">
        <authorList>
            <consortium name="Plant Systems Biology data submission"/>
        </authorList>
    </citation>
    <scope>NUCLEOTIDE SEQUENCE</scope>
    <source>
        <strain evidence="14">D6</strain>
    </source>
</reference>
<evidence type="ECO:0000256" key="6">
    <source>
        <dbReference type="ARBA" id="ARBA00037784"/>
    </source>
</evidence>
<comment type="cofactor">
    <cofactor evidence="5">
        <name>1D-myo-inositol hexakisphosphate</name>
        <dbReference type="ChEBI" id="CHEBI:58130"/>
    </cofactor>
</comment>
<dbReference type="EMBL" id="CAICTM010000107">
    <property type="protein sequence ID" value="CAB9501432.1"/>
    <property type="molecule type" value="Genomic_DNA"/>
</dbReference>
<evidence type="ECO:0000313" key="14">
    <source>
        <dbReference type="EMBL" id="CAB9501432.1"/>
    </source>
</evidence>
<dbReference type="Pfam" id="PF02137">
    <property type="entry name" value="A_deamin"/>
    <property type="match status" value="1"/>
</dbReference>
<keyword evidence="2" id="KW-0479">Metal-binding</keyword>
<dbReference type="AlphaFoldDB" id="A0A9N8H6D0"/>
<comment type="similarity">
    <text evidence="7">Belongs to the ADAT1 family.</text>
</comment>
<gene>
    <name evidence="14" type="ORF">SEMRO_108_G054320.1</name>
</gene>
<feature type="region of interest" description="Disordered" evidence="12">
    <location>
        <begin position="330"/>
        <end position="360"/>
    </location>
</feature>
<comment type="caution">
    <text evidence="14">The sequence shown here is derived from an EMBL/GenBank/DDBJ whole genome shotgun (WGS) entry which is preliminary data.</text>
</comment>
<keyword evidence="3" id="KW-0378">Hydrolase</keyword>
<dbReference type="InterPro" id="IPR002466">
    <property type="entry name" value="A_deamin"/>
</dbReference>
<evidence type="ECO:0000256" key="5">
    <source>
        <dbReference type="ARBA" id="ARBA00037026"/>
    </source>
</evidence>
<dbReference type="EC" id="3.5.4.34" evidence="8"/>
<comment type="catalytic activity">
    <reaction evidence="11">
        <text>adenosine(37) in tRNA(Ala) + H2O + H(+) = inosine(37) in tRNA(Ala) + NH4(+)</text>
        <dbReference type="Rhea" id="RHEA:50968"/>
        <dbReference type="Rhea" id="RHEA-COMP:12855"/>
        <dbReference type="Rhea" id="RHEA-COMP:12856"/>
        <dbReference type="ChEBI" id="CHEBI:15377"/>
        <dbReference type="ChEBI" id="CHEBI:15378"/>
        <dbReference type="ChEBI" id="CHEBI:28938"/>
        <dbReference type="ChEBI" id="CHEBI:74411"/>
        <dbReference type="ChEBI" id="CHEBI:82852"/>
        <dbReference type="EC" id="3.5.4.34"/>
    </reaction>
</comment>
<dbReference type="GO" id="GO:0003723">
    <property type="term" value="F:RNA binding"/>
    <property type="evidence" value="ECO:0007669"/>
    <property type="project" value="InterPro"/>
</dbReference>
<protein>
    <recommendedName>
        <fullName evidence="9">tRNA-specific adenosine deaminase 1</fullName>
        <ecNumber evidence="8">3.5.4.34</ecNumber>
    </recommendedName>
    <alternativeName>
        <fullName evidence="10">tRNA-specific adenosine-37 deaminase</fullName>
    </alternativeName>
</protein>
<evidence type="ECO:0000256" key="10">
    <source>
        <dbReference type="ARBA" id="ARBA00041760"/>
    </source>
</evidence>
<keyword evidence="15" id="KW-1185">Reference proteome</keyword>
<dbReference type="GO" id="GO:0046872">
    <property type="term" value="F:metal ion binding"/>
    <property type="evidence" value="ECO:0007669"/>
    <property type="project" value="UniProtKB-KW"/>
</dbReference>
<dbReference type="PROSITE" id="PS50141">
    <property type="entry name" value="A_DEAMIN_EDITASE"/>
    <property type="match status" value="1"/>
</dbReference>
<evidence type="ECO:0000256" key="1">
    <source>
        <dbReference type="ARBA" id="ARBA00022694"/>
    </source>
</evidence>
<dbReference type="GO" id="GO:0043829">
    <property type="term" value="F:tRNA-specific adenosine-37 deaminase activity"/>
    <property type="evidence" value="ECO:0007669"/>
    <property type="project" value="UniProtKB-EC"/>
</dbReference>
<evidence type="ECO:0000256" key="7">
    <source>
        <dbReference type="ARBA" id="ARBA00038326"/>
    </source>
</evidence>
<name>A0A9N8H6D0_9STRA</name>
<evidence type="ECO:0000313" key="15">
    <source>
        <dbReference type="Proteomes" id="UP001153069"/>
    </source>
</evidence>
<evidence type="ECO:0000259" key="13">
    <source>
        <dbReference type="PROSITE" id="PS50141"/>
    </source>
</evidence>
<organism evidence="14 15">
    <name type="scientific">Seminavis robusta</name>
    <dbReference type="NCBI Taxonomy" id="568900"/>
    <lineage>
        <taxon>Eukaryota</taxon>
        <taxon>Sar</taxon>
        <taxon>Stramenopiles</taxon>
        <taxon>Ochrophyta</taxon>
        <taxon>Bacillariophyta</taxon>
        <taxon>Bacillariophyceae</taxon>
        <taxon>Bacillariophycidae</taxon>
        <taxon>Naviculales</taxon>
        <taxon>Naviculaceae</taxon>
        <taxon>Seminavis</taxon>
    </lineage>
</organism>
<feature type="region of interest" description="Disordered" evidence="12">
    <location>
        <begin position="116"/>
        <end position="135"/>
    </location>
</feature>
<evidence type="ECO:0000256" key="11">
    <source>
        <dbReference type="ARBA" id="ARBA00047635"/>
    </source>
</evidence>
<evidence type="ECO:0000256" key="4">
    <source>
        <dbReference type="ARBA" id="ARBA00022833"/>
    </source>
</evidence>
<feature type="region of interest" description="Disordered" evidence="12">
    <location>
        <begin position="382"/>
        <end position="421"/>
    </location>
</feature>
<feature type="domain" description="A to I editase" evidence="13">
    <location>
        <begin position="56"/>
        <end position="481"/>
    </location>
</feature>
<dbReference type="PANTHER" id="PTHR46516:SF1">
    <property type="entry name" value="TRNA-SPECIFIC ADENOSINE DEAMINASE 1"/>
    <property type="match status" value="1"/>
</dbReference>
<evidence type="ECO:0000256" key="2">
    <source>
        <dbReference type="ARBA" id="ARBA00022723"/>
    </source>
</evidence>
<proteinExistence type="inferred from homology"/>
<feature type="compositionally biased region" description="Basic residues" evidence="12">
    <location>
        <begin position="407"/>
        <end position="420"/>
    </location>
</feature>
<evidence type="ECO:0000256" key="9">
    <source>
        <dbReference type="ARBA" id="ARBA00040502"/>
    </source>
</evidence>
<sequence length="546" mass="60682">MEDESLLLLSDKIAKCALDHYQNVLPTNKGKPKDNEWTVYAAMVATFGKDDMWVVSCATGTKCATFITAADDHTTKEELARAETAIVRDCHAEALARRGLVHVLWKELQQLMNNVVSKKEDSSGGTKEEDDDHNNPQRKLLELTQKAPQQQFQLRSGIQLHLYISDSPCGDASIYPLQEEPYGDGGVNNFTGAKIIVSENTRVNAADCGGRHQLLHSSSATNKKDHNNNNNTHKNVVARENVQLLGKLRTKSGRSNLTPQHRTSCMSCSDKLVRWSILGLQGSVLSRFLPNPIRLASIVVSQDPRCCSKQDCQQDALDRATKGRVMDTWKHLQQSSQQQLEPQESPTTNKHPYHLDDDDGPTVAIVARKFQSGKAAMEFHHLQSTNKTNGENSKSSSEASGKPHNSNNKKRKRDTTHVVKKASPCGMSLTWDQTMGNDKQNNNNIELIVGARGICQGKKPKQLSDYTKLASRLSRYKILEMAQSVVVQLASAPTTTNTREDEPVTRDSAKQPCSYRQWKQDWGDATAQKIRKIVFSGGPLNGWLTS</sequence>
<accession>A0A9N8H6D0</accession>
<dbReference type="Proteomes" id="UP001153069">
    <property type="component" value="Unassembled WGS sequence"/>
</dbReference>
<comment type="function">
    <text evidence="6">Specifically deaminates adenosine-37 to inosine in tRNA-Ala.</text>
</comment>
<dbReference type="PANTHER" id="PTHR46516">
    <property type="entry name" value="TRNA-SPECIFIC ADENOSINE DEAMINASE 1"/>
    <property type="match status" value="1"/>
</dbReference>
<dbReference type="SMART" id="SM00552">
    <property type="entry name" value="ADEAMc"/>
    <property type="match status" value="1"/>
</dbReference>
<evidence type="ECO:0000256" key="3">
    <source>
        <dbReference type="ARBA" id="ARBA00022801"/>
    </source>
</evidence>
<evidence type="ECO:0000256" key="8">
    <source>
        <dbReference type="ARBA" id="ARBA00038940"/>
    </source>
</evidence>
<keyword evidence="4" id="KW-0862">Zinc</keyword>
<keyword evidence="1" id="KW-0819">tRNA processing</keyword>
<feature type="compositionally biased region" description="Low complexity" evidence="12">
    <location>
        <begin position="332"/>
        <end position="346"/>
    </location>
</feature>
<dbReference type="OrthoDB" id="10268011at2759"/>
<feature type="compositionally biased region" description="Polar residues" evidence="12">
    <location>
        <begin position="382"/>
        <end position="406"/>
    </location>
</feature>
<evidence type="ECO:0000256" key="12">
    <source>
        <dbReference type="SAM" id="MobiDB-lite"/>
    </source>
</evidence>